<dbReference type="RefSeq" id="WP_168912346.1">
    <property type="nucleotide sequence ID" value="NZ_JABACI010000002.1"/>
</dbReference>
<evidence type="ECO:0000256" key="4">
    <source>
        <dbReference type="SAM" id="MobiDB-lite"/>
    </source>
</evidence>
<dbReference type="SUPFAM" id="SSF56176">
    <property type="entry name" value="FAD-binding/transporter-associated domain-like"/>
    <property type="match status" value="1"/>
</dbReference>
<feature type="domain" description="FAD-binding PCMH-type" evidence="5">
    <location>
        <begin position="111"/>
        <end position="292"/>
    </location>
</feature>
<dbReference type="SUPFAM" id="SSF55103">
    <property type="entry name" value="FAD-linked oxidases, C-terminal domain"/>
    <property type="match status" value="1"/>
</dbReference>
<dbReference type="Gene3D" id="3.30.70.3450">
    <property type="match status" value="1"/>
</dbReference>
<dbReference type="InterPro" id="IPR006094">
    <property type="entry name" value="Oxid_FAD_bind_N"/>
</dbReference>
<dbReference type="InterPro" id="IPR016171">
    <property type="entry name" value="Vanillyl_alc_oxidase_C-sub2"/>
</dbReference>
<proteinExistence type="inferred from homology"/>
<keyword evidence="7" id="KW-1185">Reference proteome</keyword>
<evidence type="ECO:0000256" key="3">
    <source>
        <dbReference type="ARBA" id="ARBA00022827"/>
    </source>
</evidence>
<comment type="caution">
    <text evidence="6">The sequence shown here is derived from an EMBL/GenBank/DDBJ whole genome shotgun (WGS) entry which is preliminary data.</text>
</comment>
<dbReference type="Pfam" id="PF01565">
    <property type="entry name" value="FAD_binding_4"/>
    <property type="match status" value="1"/>
</dbReference>
<evidence type="ECO:0000259" key="5">
    <source>
        <dbReference type="PROSITE" id="PS51387"/>
    </source>
</evidence>
<feature type="region of interest" description="Disordered" evidence="4">
    <location>
        <begin position="536"/>
        <end position="567"/>
    </location>
</feature>
<dbReference type="Gene3D" id="3.30.465.10">
    <property type="match status" value="1"/>
</dbReference>
<evidence type="ECO:0000313" key="7">
    <source>
        <dbReference type="Proteomes" id="UP001429745"/>
    </source>
</evidence>
<organism evidence="6 7">
    <name type="scientific">Microbacterium salsuginis</name>
    <dbReference type="NCBI Taxonomy" id="2722803"/>
    <lineage>
        <taxon>Bacteria</taxon>
        <taxon>Bacillati</taxon>
        <taxon>Actinomycetota</taxon>
        <taxon>Actinomycetes</taxon>
        <taxon>Micrococcales</taxon>
        <taxon>Microbacteriaceae</taxon>
        <taxon>Microbacterium</taxon>
    </lineage>
</organism>
<dbReference type="InterPro" id="IPR016166">
    <property type="entry name" value="FAD-bd_PCMH"/>
</dbReference>
<dbReference type="PANTHER" id="PTHR46568">
    <property type="entry name" value="ALKYLDIHYDROXYACETONEPHOSPHATE SYNTHASE, PEROXISOMAL"/>
    <property type="match status" value="1"/>
</dbReference>
<dbReference type="PROSITE" id="PS51387">
    <property type="entry name" value="FAD_PCMH"/>
    <property type="match status" value="1"/>
</dbReference>
<evidence type="ECO:0000313" key="6">
    <source>
        <dbReference type="EMBL" id="NLP83857.1"/>
    </source>
</evidence>
<dbReference type="Gene3D" id="1.10.45.10">
    <property type="entry name" value="Vanillyl-alcohol Oxidase, Chain A, domain 4"/>
    <property type="match status" value="1"/>
</dbReference>
<dbReference type="InterPro" id="IPR004113">
    <property type="entry name" value="FAD-bd_oxidored_4_C"/>
</dbReference>
<dbReference type="Pfam" id="PF02913">
    <property type="entry name" value="FAD-oxidase_C"/>
    <property type="match status" value="1"/>
</dbReference>
<sequence>MPTTPPDATPPHPLAVPAPRPRSAWDAWGTKPAHLPAGAKALIATLIPGKAHPVPRRARPVLTASRLTDEDLAAFAAVVGPANATRDDADRILHLGGKSTPDLLRRRLDERQAAPDGVVSPAGHDEVVAVLAVCVERRIAVVPFGGGTSVVAGVEPERGAHRAVVALDLVRTAALLDLDETSLLAAFGAGTTGPQAEELLAARGYTLGHFPQSFEYASLGGYAATRSSGQASRGYGRFDDLVHALRIAAPAGELTLGRSPASAAGPDLRQLFLGSEGALGVLTEVTVRIRPLPVATAYRAWTFPDFAAGAAALREATHRGVRPTVLRLSDETETRVNAVLGGHLTRMSGCLAVATVDGTSPAEAEAVCAALDTIFRAHGAKPRGEDPARSWERGRFSSPALRDTLMDVGVLAETLETATTWARLPALKDAVTAALASSLTSTGTKPIVLCHISHVYPAGASLYFTVVAALAEDPQTQWRRAKDAASRAIGDAYGTITHHHAVGRDHRPYLAAEIGDLGVEILRAVKATLDPHGIMNPGALVPPGSDTFSDADTAPTHTPSPPAPPSA</sequence>
<comment type="similarity">
    <text evidence="1">Belongs to the FAD-binding oxidoreductase/transferase type 4 family.</text>
</comment>
<dbReference type="InterPro" id="IPR016164">
    <property type="entry name" value="FAD-linked_Oxase-like_C"/>
</dbReference>
<name>A0ABX1KBI5_9MICO</name>
<dbReference type="Gene3D" id="3.30.300.330">
    <property type="match status" value="1"/>
</dbReference>
<dbReference type="EMBL" id="JABACI010000002">
    <property type="protein sequence ID" value="NLP83857.1"/>
    <property type="molecule type" value="Genomic_DNA"/>
</dbReference>
<accession>A0ABX1KBI5</accession>
<keyword evidence="3" id="KW-0274">FAD</keyword>
<dbReference type="Proteomes" id="UP001429745">
    <property type="component" value="Unassembled WGS sequence"/>
</dbReference>
<evidence type="ECO:0000256" key="1">
    <source>
        <dbReference type="ARBA" id="ARBA00008000"/>
    </source>
</evidence>
<feature type="compositionally biased region" description="Pro residues" evidence="4">
    <location>
        <begin position="1"/>
        <end position="20"/>
    </location>
</feature>
<keyword evidence="2" id="KW-0285">Flavoprotein</keyword>
<dbReference type="InterPro" id="IPR036318">
    <property type="entry name" value="FAD-bd_PCMH-like_sf"/>
</dbReference>
<protein>
    <submittedName>
        <fullName evidence="6">FAD-binding oxidoreductase</fullName>
    </submittedName>
</protein>
<dbReference type="InterPro" id="IPR025650">
    <property type="entry name" value="Alkyl-DHAP_Synthase"/>
</dbReference>
<gene>
    <name evidence="6" type="ORF">HF576_08360</name>
</gene>
<evidence type="ECO:0000256" key="2">
    <source>
        <dbReference type="ARBA" id="ARBA00022630"/>
    </source>
</evidence>
<feature type="compositionally biased region" description="Pro residues" evidence="4">
    <location>
        <begin position="558"/>
        <end position="567"/>
    </location>
</feature>
<reference evidence="6 7" key="1">
    <citation type="submission" date="2020-04" db="EMBL/GenBank/DDBJ databases">
        <title>CFH 90308 Microbacterium sp.</title>
        <authorList>
            <person name="Nie G."/>
            <person name="Ming H."/>
            <person name="Xia T."/>
        </authorList>
    </citation>
    <scope>NUCLEOTIDE SEQUENCE [LARGE SCALE GENOMIC DNA]</scope>
    <source>
        <strain evidence="6 7">CFH 90308</strain>
    </source>
</reference>
<feature type="region of interest" description="Disordered" evidence="4">
    <location>
        <begin position="1"/>
        <end position="23"/>
    </location>
</feature>
<dbReference type="PANTHER" id="PTHR46568:SF1">
    <property type="entry name" value="ALKYLDIHYDROXYACETONEPHOSPHATE SYNTHASE, PEROXISOMAL"/>
    <property type="match status" value="1"/>
</dbReference>
<dbReference type="InterPro" id="IPR016169">
    <property type="entry name" value="FAD-bd_PCMH_sub2"/>
</dbReference>